<sequence length="1585" mass="179608">EVGSKANEEHVAHPNPTDNVAATQHEALESRTVGGRARVYGAGTVGGLIDRQQTSSPTMSQETLATGRSRRSRKAIDYSQEQQFSDDDDVFDDVKVEKSKKSKSRRSNANTGGYGLADASGVSTYKRDKPVYVERGYDLSSYAPIRERFTFEPEYDDDGTRLIETIVGRRPIEDTKDRVQADGHGLNGASDVDDSDEDGPTTRRNKKKPSKKSGEKEESKGINSDHDYEYLLKYKGRSYLHLEWMGGADLESMNTKSKGMYRRFLKKLDQESDEDLEDPTIDPSFTEPGRILAEEDHEIMVELTGKELAKWEKEQRQQMEELEESDSEEEELEKPADDGAAKMETDGSPQEEKKEDPEPIEIPDPGKMDIETLRRIVNRQDPYYATYPGSNNAYRDGYITEPPRKPRPSYLIFQGIYRGYYDKQNPGLSLSKKMQILGDDWKSLSEEAQAPFIQIANEELAQFEREKVLLEKAQRPKQVWQPIRRCKAVLDRLKADPMALIFLEPVDTTMFTDYLDIVDEPMDLNTLGENLKKIKNYEGPETFARDARRIWNNCKIYNQHGSQIWYVADYMSKLFEKIYHAWVLDFRDKYIRWANLAARPWDDPKLMAKLNKDKLLVSARKKGEMGDIPKKMIKQKMFLVKWAGLGYDQCSWETRKDINDDSIIAEFHRLEGVTPDEPDLTESQVQVVVENSVSIMKGDIDSDLPMANMRAQLYAQSRAFHFKKFGMSVPSLVGAECGPNEKALTNPAAAPTASTPEDIVACVNELVWKISQGERLSTGHKSLPPCLLGEYDAAFPVTPHGLLLNVGEVKGMVAIMGYRNPPGGGRGPAEVSRLLRKTNDIIIAVNGQSTLGKSFKEVVPMLKAKSGYCHMRLVHEGYQANLGLTTSVGQLGRFIEEDFSRSMKEDRRRFLAKRSLALLNDQEEGSDSDEDAGSEAEASDSEDSEVSGMESDSEDEALTGVETNNSMDEGADVRHVAKKEETRENMLAKLLSSPDAESIKVTKQQTTRHLAYSLLDMDIGYSSDEGGDEDVAYFMDGVDSTFTRSNEVTPPKEDTKDSSKDEKKEDTIVTLPVKKTDFGQIGKRAQLQVAVAITGREPDLEDFDNFPRPSTKQIAMAKAKAEEEARKAEEEARKLEELRKKKAEEASKPKVKSKTKVEQISPANNETVRVWINAADAAATLNLSIEGIQNLLDGGYDAEDGDEFGGYRWRYADQDAEVTGKATSGRESKKGREAYLKFKDKLYDSKKPHLYKNGNKLRDYQVDGVNWLSSCFYHQQGAILADEMGLGKTVQIVSYLEHLHRVEKISGPFLVVVPLSTIEHWRREFDAWTDMQCCVYHDRMRQWRDVLREYEWYYEDRPHTPDYLKFNVLVTTYDTLISDFDVIGDVPWRVTVVDEAHRLRNVKGKLLECMKETSAKGTMKYGYQSRVLMTGTPLQNNTQELWTLLNFIEPSLFRSLQDFETNFGNMANREQVDALQRKISPFMLRRVKEDVAKDIPAKEETVIDVELTSIQKQYYRAIFEQNHAFLSMGASKAGAPSMMNIQMELRKCCNHPFLLDGIESREMEKKARRPLCQGRVGRQVAGGAT</sequence>
<feature type="compositionally biased region" description="Basic and acidic residues" evidence="10">
    <location>
        <begin position="1138"/>
        <end position="1148"/>
    </location>
</feature>
<dbReference type="GO" id="GO:0016887">
    <property type="term" value="F:ATP hydrolysis activity"/>
    <property type="evidence" value="ECO:0007669"/>
    <property type="project" value="TreeGrafter"/>
</dbReference>
<keyword evidence="5 8" id="KW-0103">Bromodomain</keyword>
<dbReference type="GO" id="GO:0140658">
    <property type="term" value="F:ATP-dependent chromatin remodeler activity"/>
    <property type="evidence" value="ECO:0007669"/>
    <property type="project" value="TreeGrafter"/>
</dbReference>
<dbReference type="SMART" id="SM00298">
    <property type="entry name" value="CHROMO"/>
    <property type="match status" value="2"/>
</dbReference>
<dbReference type="InterPro" id="IPR009071">
    <property type="entry name" value="HMG_box_dom"/>
</dbReference>
<keyword evidence="2" id="KW-0547">Nucleotide-binding</keyword>
<dbReference type="GO" id="GO:0005524">
    <property type="term" value="F:ATP binding"/>
    <property type="evidence" value="ECO:0007669"/>
    <property type="project" value="UniProtKB-KW"/>
</dbReference>
<dbReference type="InterPro" id="IPR018359">
    <property type="entry name" value="Bromodomain_CS"/>
</dbReference>
<dbReference type="PANTHER" id="PTHR45623">
    <property type="entry name" value="CHROMODOMAIN-HELICASE-DNA-BINDING PROTEIN 3-RELATED-RELATED"/>
    <property type="match status" value="1"/>
</dbReference>
<dbReference type="eggNOG" id="KOG0384">
    <property type="taxonomic scope" value="Eukaryota"/>
</dbReference>
<gene>
    <name evidence="15" type="ORF">THAOC_02504</name>
</gene>
<keyword evidence="3" id="KW-0067">ATP-binding</keyword>
<feature type="DNA-binding region" description="HMG box" evidence="9">
    <location>
        <begin position="403"/>
        <end position="471"/>
    </location>
</feature>
<feature type="region of interest" description="Disordered" evidence="10">
    <location>
        <begin position="313"/>
        <end position="369"/>
    </location>
</feature>
<feature type="compositionally biased region" description="Acidic residues" evidence="10">
    <location>
        <begin position="320"/>
        <end position="332"/>
    </location>
</feature>
<comment type="subcellular location">
    <subcellularLocation>
        <location evidence="1">Nucleus</location>
    </subcellularLocation>
</comment>
<dbReference type="SUPFAM" id="SSF50156">
    <property type="entry name" value="PDZ domain-like"/>
    <property type="match status" value="1"/>
</dbReference>
<dbReference type="PANTHER" id="PTHR45623:SF11">
    <property type="entry name" value="KISMET, ISOFORM C"/>
    <property type="match status" value="1"/>
</dbReference>
<evidence type="ECO:0000259" key="13">
    <source>
        <dbReference type="PROSITE" id="PS50118"/>
    </source>
</evidence>
<feature type="region of interest" description="Disordered" evidence="10">
    <location>
        <begin position="1042"/>
        <end position="1065"/>
    </location>
</feature>
<evidence type="ECO:0000259" key="11">
    <source>
        <dbReference type="PROSITE" id="PS50013"/>
    </source>
</evidence>
<evidence type="ECO:0000256" key="3">
    <source>
        <dbReference type="ARBA" id="ARBA00022840"/>
    </source>
</evidence>
<dbReference type="CDD" id="cd00084">
    <property type="entry name" value="HMG-box_SF"/>
    <property type="match status" value="1"/>
</dbReference>
<dbReference type="InterPro" id="IPR000330">
    <property type="entry name" value="SNF2_N"/>
</dbReference>
<dbReference type="SUPFAM" id="SSF47095">
    <property type="entry name" value="HMG-box"/>
    <property type="match status" value="1"/>
</dbReference>
<dbReference type="GO" id="GO:0003682">
    <property type="term" value="F:chromatin binding"/>
    <property type="evidence" value="ECO:0007669"/>
    <property type="project" value="TreeGrafter"/>
</dbReference>
<evidence type="ECO:0000256" key="4">
    <source>
        <dbReference type="ARBA" id="ARBA00023015"/>
    </source>
</evidence>
<dbReference type="Pfam" id="PF00505">
    <property type="entry name" value="HMG_box"/>
    <property type="match status" value="1"/>
</dbReference>
<dbReference type="Gene3D" id="3.40.50.300">
    <property type="entry name" value="P-loop containing nucleotide triphosphate hydrolases"/>
    <property type="match status" value="1"/>
</dbReference>
<keyword evidence="6" id="KW-0804">Transcription</keyword>
<dbReference type="Gene3D" id="2.40.50.40">
    <property type="match status" value="2"/>
</dbReference>
<feature type="region of interest" description="Disordered" evidence="10">
    <location>
        <begin position="1"/>
        <end position="22"/>
    </location>
</feature>
<dbReference type="Gene3D" id="3.40.50.10810">
    <property type="entry name" value="Tandem AAA-ATPase domain"/>
    <property type="match status" value="1"/>
</dbReference>
<dbReference type="CDD" id="cd04369">
    <property type="entry name" value="Bromodomain"/>
    <property type="match status" value="1"/>
</dbReference>
<keyword evidence="4" id="KW-0805">Transcription regulation</keyword>
<feature type="domain" description="Bromo" evidence="12">
    <location>
        <begin position="494"/>
        <end position="565"/>
    </location>
</feature>
<evidence type="ECO:0000313" key="15">
    <source>
        <dbReference type="EMBL" id="EJK75763.1"/>
    </source>
</evidence>
<evidence type="ECO:0000256" key="6">
    <source>
        <dbReference type="ARBA" id="ARBA00023163"/>
    </source>
</evidence>
<accession>K0TAM3</accession>
<dbReference type="Gene3D" id="2.30.42.10">
    <property type="match status" value="1"/>
</dbReference>
<dbReference type="PROSITE" id="PS50118">
    <property type="entry name" value="HMG_BOX_2"/>
    <property type="match status" value="1"/>
</dbReference>
<dbReference type="Gene3D" id="1.20.920.10">
    <property type="entry name" value="Bromodomain-like"/>
    <property type="match status" value="1"/>
</dbReference>
<dbReference type="Pfam" id="PF00176">
    <property type="entry name" value="SNF2-rel_dom"/>
    <property type="match status" value="1"/>
</dbReference>
<dbReference type="PROSITE" id="PS51192">
    <property type="entry name" value="HELICASE_ATP_BIND_1"/>
    <property type="match status" value="1"/>
</dbReference>
<dbReference type="GO" id="GO:0000785">
    <property type="term" value="C:chromatin"/>
    <property type="evidence" value="ECO:0007669"/>
    <property type="project" value="TreeGrafter"/>
</dbReference>
<feature type="region of interest" description="Disordered" evidence="10">
    <location>
        <begin position="920"/>
        <end position="972"/>
    </location>
</feature>
<dbReference type="InterPro" id="IPR014001">
    <property type="entry name" value="Helicase_ATP-bd"/>
</dbReference>
<proteinExistence type="predicted"/>
<evidence type="ECO:0000259" key="12">
    <source>
        <dbReference type="PROSITE" id="PS50014"/>
    </source>
</evidence>
<dbReference type="SMART" id="SM00487">
    <property type="entry name" value="DEXDc"/>
    <property type="match status" value="1"/>
</dbReference>
<dbReference type="InterPro" id="IPR036427">
    <property type="entry name" value="Bromodomain-like_sf"/>
</dbReference>
<feature type="region of interest" description="Disordered" evidence="10">
    <location>
        <begin position="173"/>
        <end position="225"/>
    </location>
</feature>
<dbReference type="PRINTS" id="PR00503">
    <property type="entry name" value="BROMODOMAIN"/>
</dbReference>
<evidence type="ECO:0000256" key="1">
    <source>
        <dbReference type="ARBA" id="ARBA00004123"/>
    </source>
</evidence>
<evidence type="ECO:0000256" key="9">
    <source>
        <dbReference type="PROSITE-ProRule" id="PRU00267"/>
    </source>
</evidence>
<feature type="domain" description="Helicase ATP-binding" evidence="14">
    <location>
        <begin position="1269"/>
        <end position="1451"/>
    </location>
</feature>
<keyword evidence="16" id="KW-1185">Reference proteome</keyword>
<feature type="region of interest" description="Disordered" evidence="10">
    <location>
        <begin position="1138"/>
        <end position="1158"/>
    </location>
</feature>
<dbReference type="SUPFAM" id="SSF52540">
    <property type="entry name" value="P-loop containing nucleoside triphosphate hydrolases"/>
    <property type="match status" value="2"/>
</dbReference>
<dbReference type="OrthoDB" id="5857104at2759"/>
<dbReference type="GO" id="GO:0005634">
    <property type="term" value="C:nucleus"/>
    <property type="evidence" value="ECO:0007669"/>
    <property type="project" value="UniProtKB-SubCell"/>
</dbReference>
<organism evidence="15 16">
    <name type="scientific">Thalassiosira oceanica</name>
    <name type="common">Marine diatom</name>
    <dbReference type="NCBI Taxonomy" id="159749"/>
    <lineage>
        <taxon>Eukaryota</taxon>
        <taxon>Sar</taxon>
        <taxon>Stramenopiles</taxon>
        <taxon>Ochrophyta</taxon>
        <taxon>Bacillariophyta</taxon>
        <taxon>Coscinodiscophyceae</taxon>
        <taxon>Thalassiosirophycidae</taxon>
        <taxon>Thalassiosirales</taxon>
        <taxon>Thalassiosiraceae</taxon>
        <taxon>Thalassiosira</taxon>
    </lineage>
</organism>
<evidence type="ECO:0000256" key="2">
    <source>
        <dbReference type="ARBA" id="ARBA00022741"/>
    </source>
</evidence>
<feature type="domain" description="HMG box" evidence="13">
    <location>
        <begin position="403"/>
        <end position="471"/>
    </location>
</feature>
<dbReference type="InterPro" id="IPR016197">
    <property type="entry name" value="Chromo-like_dom_sf"/>
</dbReference>
<dbReference type="eggNOG" id="KOG1474">
    <property type="taxonomic scope" value="Eukaryota"/>
</dbReference>
<feature type="compositionally biased region" description="Acidic residues" evidence="10">
    <location>
        <begin position="921"/>
        <end position="957"/>
    </location>
</feature>
<dbReference type="PROSITE" id="PS00633">
    <property type="entry name" value="BROMODOMAIN_1"/>
    <property type="match status" value="1"/>
</dbReference>
<evidence type="ECO:0000259" key="14">
    <source>
        <dbReference type="PROSITE" id="PS51192"/>
    </source>
</evidence>
<evidence type="ECO:0000313" key="16">
    <source>
        <dbReference type="Proteomes" id="UP000266841"/>
    </source>
</evidence>
<feature type="compositionally biased region" description="Polar residues" evidence="10">
    <location>
        <begin position="51"/>
        <end position="66"/>
    </location>
</feature>
<evidence type="ECO:0000256" key="8">
    <source>
        <dbReference type="PROSITE-ProRule" id="PRU00035"/>
    </source>
</evidence>
<reference evidence="15 16" key="1">
    <citation type="journal article" date="2012" name="Genome Biol.">
        <title>Genome and low-iron response of an oceanic diatom adapted to chronic iron limitation.</title>
        <authorList>
            <person name="Lommer M."/>
            <person name="Specht M."/>
            <person name="Roy A.S."/>
            <person name="Kraemer L."/>
            <person name="Andreson R."/>
            <person name="Gutowska M.A."/>
            <person name="Wolf J."/>
            <person name="Bergner S.V."/>
            <person name="Schilhabel M.B."/>
            <person name="Klostermeier U.C."/>
            <person name="Beiko R.G."/>
            <person name="Rosenstiel P."/>
            <person name="Hippler M."/>
            <person name="Laroche J."/>
        </authorList>
    </citation>
    <scope>NUCLEOTIDE SEQUENCE [LARGE SCALE GENOMIC DNA]</scope>
    <source>
        <strain evidence="15 16">CCMP1005</strain>
    </source>
</reference>
<dbReference type="PROSITE" id="PS50014">
    <property type="entry name" value="BROMODOMAIN_2"/>
    <property type="match status" value="1"/>
</dbReference>
<keyword evidence="7 9" id="KW-0539">Nucleus</keyword>
<evidence type="ECO:0000256" key="5">
    <source>
        <dbReference type="ARBA" id="ARBA00023117"/>
    </source>
</evidence>
<comment type="caution">
    <text evidence="15">The sequence shown here is derived from an EMBL/GenBank/DDBJ whole genome shotgun (WGS) entry which is preliminary data.</text>
</comment>
<dbReference type="InterPro" id="IPR001487">
    <property type="entry name" value="Bromodomain"/>
</dbReference>
<dbReference type="Pfam" id="PF00385">
    <property type="entry name" value="Chromo"/>
    <property type="match status" value="1"/>
</dbReference>
<evidence type="ECO:0000256" key="10">
    <source>
        <dbReference type="SAM" id="MobiDB-lite"/>
    </source>
</evidence>
<dbReference type="SMART" id="SM00297">
    <property type="entry name" value="BROMO"/>
    <property type="match status" value="1"/>
</dbReference>
<dbReference type="InterPro" id="IPR036034">
    <property type="entry name" value="PDZ_sf"/>
</dbReference>
<feature type="non-terminal residue" evidence="15">
    <location>
        <position position="1"/>
    </location>
</feature>
<dbReference type="SUPFAM" id="SSF54160">
    <property type="entry name" value="Chromo domain-like"/>
    <property type="match status" value="2"/>
</dbReference>
<dbReference type="PROSITE" id="PS50013">
    <property type="entry name" value="CHROMO_2"/>
    <property type="match status" value="1"/>
</dbReference>
<dbReference type="PROSITE" id="PS00598">
    <property type="entry name" value="CHROMO_1"/>
    <property type="match status" value="1"/>
</dbReference>
<dbReference type="InterPro" id="IPR038718">
    <property type="entry name" value="SNF2-like_sf"/>
</dbReference>
<feature type="domain" description="Chromo" evidence="11">
    <location>
        <begin position="610"/>
        <end position="679"/>
    </location>
</feature>
<feature type="region of interest" description="Disordered" evidence="10">
    <location>
        <begin position="44"/>
        <end position="130"/>
    </location>
</feature>
<dbReference type="GO" id="GO:0003677">
    <property type="term" value="F:DNA binding"/>
    <property type="evidence" value="ECO:0007669"/>
    <property type="project" value="UniProtKB-UniRule"/>
</dbReference>
<feature type="compositionally biased region" description="Basic and acidic residues" evidence="10">
    <location>
        <begin position="212"/>
        <end position="225"/>
    </location>
</feature>
<keyword evidence="9" id="KW-0238">DNA-binding</keyword>
<dbReference type="Proteomes" id="UP000266841">
    <property type="component" value="Unassembled WGS sequence"/>
</dbReference>
<dbReference type="InterPro" id="IPR023780">
    <property type="entry name" value="Chromo_domain"/>
</dbReference>
<feature type="compositionally biased region" description="Basic and acidic residues" evidence="10">
    <location>
        <begin position="1"/>
        <end position="12"/>
    </location>
</feature>
<feature type="compositionally biased region" description="Basic and acidic residues" evidence="10">
    <location>
        <begin position="1050"/>
        <end position="1065"/>
    </location>
</feature>
<dbReference type="GO" id="GO:0042393">
    <property type="term" value="F:histone binding"/>
    <property type="evidence" value="ECO:0007669"/>
    <property type="project" value="TreeGrafter"/>
</dbReference>
<dbReference type="Gene3D" id="1.10.30.10">
    <property type="entry name" value="High mobility group box domain"/>
    <property type="match status" value="1"/>
</dbReference>
<dbReference type="InterPro" id="IPR027417">
    <property type="entry name" value="P-loop_NTPase"/>
</dbReference>
<dbReference type="InterPro" id="IPR036910">
    <property type="entry name" value="HMG_box_dom_sf"/>
</dbReference>
<dbReference type="CDD" id="cd00136">
    <property type="entry name" value="PDZ_canonical"/>
    <property type="match status" value="1"/>
</dbReference>
<dbReference type="EMBL" id="AGNL01002739">
    <property type="protein sequence ID" value="EJK75763.1"/>
    <property type="molecule type" value="Genomic_DNA"/>
</dbReference>
<name>K0TAM3_THAOC</name>
<protein>
    <submittedName>
        <fullName evidence="15">Uncharacterized protein</fullName>
    </submittedName>
</protein>
<dbReference type="Pfam" id="PF00439">
    <property type="entry name" value="Bromodomain"/>
    <property type="match status" value="1"/>
</dbReference>
<dbReference type="InterPro" id="IPR000953">
    <property type="entry name" value="Chromo/chromo_shadow_dom"/>
</dbReference>
<dbReference type="InterPro" id="IPR023779">
    <property type="entry name" value="Chromodomain_CS"/>
</dbReference>
<evidence type="ECO:0000256" key="7">
    <source>
        <dbReference type="ARBA" id="ARBA00023242"/>
    </source>
</evidence>
<dbReference type="SMART" id="SM00398">
    <property type="entry name" value="HMG"/>
    <property type="match status" value="1"/>
</dbReference>
<dbReference type="SUPFAM" id="SSF47370">
    <property type="entry name" value="Bromodomain"/>
    <property type="match status" value="1"/>
</dbReference>
<feature type="compositionally biased region" description="Basic and acidic residues" evidence="10">
    <location>
        <begin position="333"/>
        <end position="357"/>
    </location>
</feature>